<dbReference type="GO" id="GO:0002693">
    <property type="term" value="P:positive regulation of cellular extravasation"/>
    <property type="evidence" value="ECO:0007669"/>
    <property type="project" value="TreeGrafter"/>
</dbReference>
<dbReference type="InterPro" id="IPR009538">
    <property type="entry name" value="PV-1"/>
</dbReference>
<reference evidence="3 4" key="1">
    <citation type="submission" date="2019-07" db="EMBL/GenBank/DDBJ databases">
        <title>Chromosome genome assembly for large yellow croaker.</title>
        <authorList>
            <person name="Xiao S."/>
        </authorList>
    </citation>
    <scope>NUCLEOTIDE SEQUENCE [LARGE SCALE GENOMIC DNA]</scope>
    <source>
        <strain evidence="3">JMULYC20181020</strain>
        <tissue evidence="3">Muscle</tissue>
    </source>
</reference>
<keyword evidence="2" id="KW-1133">Transmembrane helix</keyword>
<dbReference type="Pfam" id="PF06637">
    <property type="entry name" value="PV-1"/>
    <property type="match status" value="1"/>
</dbReference>
<keyword evidence="4" id="KW-1185">Reference proteome</keyword>
<keyword evidence="2" id="KW-0472">Membrane</keyword>
<feature type="region of interest" description="Disordered" evidence="1">
    <location>
        <begin position="1"/>
        <end position="20"/>
    </location>
</feature>
<dbReference type="PANTHER" id="PTHR21687:SF5">
    <property type="entry name" value="PLASMALEMMA VESICLE-ASSOCIATED PROTEIN"/>
    <property type="match status" value="1"/>
</dbReference>
<accession>A0A6G0IIL8</accession>
<evidence type="ECO:0000313" key="3">
    <source>
        <dbReference type="EMBL" id="KAE8291102.1"/>
    </source>
</evidence>
<name>A0A6G0IIL8_LARCR</name>
<evidence type="ECO:0000313" key="4">
    <source>
        <dbReference type="Proteomes" id="UP000424527"/>
    </source>
</evidence>
<evidence type="ECO:0000256" key="2">
    <source>
        <dbReference type="SAM" id="Phobius"/>
    </source>
</evidence>
<dbReference type="Proteomes" id="UP000424527">
    <property type="component" value="Unassembled WGS sequence"/>
</dbReference>
<feature type="compositionally biased region" description="Polar residues" evidence="1">
    <location>
        <begin position="1"/>
        <end position="13"/>
    </location>
</feature>
<sequence>MYNSGYSQVSKYSMQGGKKMPYRSKGKSCGYYMRIVFFFSSLIQSLIIVSLVLFLIYGKQQDSASTSRVHDLEESFSRLSLESVSLKLQRKNLTTLLNSTLIEKARNDWDLGRCRFMSNISIVIIQDLEKKNLTCPKQREHLEQIRTNCTSLSREVEDKFQNYLNSVGEQVSIIQAENSHLKAENGRLSDDYRRCSQNRTDMQRQHKQIVDTNQRKHDEEKEKLLLDKLRLNGEIDVLNNKVNYKTKEAEHLSAQLKQLNMSCMHRPVLLSTFKICNASSTPPNQSEYEAFLAIDADTELGPLCRSLLGHLLLPPDAGKRTGAYDYDLLPHLGLQGCDLFCLWLLMFPLYWDF</sequence>
<dbReference type="PANTHER" id="PTHR21687">
    <property type="entry name" value="PLASMALEMMA VESICLE-ASSOCIATED PROTEIN"/>
    <property type="match status" value="1"/>
</dbReference>
<dbReference type="EMBL" id="REGW02000010">
    <property type="protein sequence ID" value="KAE8291102.1"/>
    <property type="molecule type" value="Genomic_DNA"/>
</dbReference>
<comment type="caution">
    <text evidence="3">The sequence shown here is derived from an EMBL/GenBank/DDBJ whole genome shotgun (WGS) entry which is preliminary data.</text>
</comment>
<organism evidence="3 4">
    <name type="scientific">Larimichthys crocea</name>
    <name type="common">Large yellow croaker</name>
    <name type="synonym">Pseudosciaena crocea</name>
    <dbReference type="NCBI Taxonomy" id="215358"/>
    <lineage>
        <taxon>Eukaryota</taxon>
        <taxon>Metazoa</taxon>
        <taxon>Chordata</taxon>
        <taxon>Craniata</taxon>
        <taxon>Vertebrata</taxon>
        <taxon>Euteleostomi</taxon>
        <taxon>Actinopterygii</taxon>
        <taxon>Neopterygii</taxon>
        <taxon>Teleostei</taxon>
        <taxon>Neoteleostei</taxon>
        <taxon>Acanthomorphata</taxon>
        <taxon>Eupercaria</taxon>
        <taxon>Sciaenidae</taxon>
        <taxon>Larimichthys</taxon>
    </lineage>
</organism>
<feature type="transmembrane region" description="Helical" evidence="2">
    <location>
        <begin position="31"/>
        <end position="58"/>
    </location>
</feature>
<dbReference type="GO" id="GO:0043114">
    <property type="term" value="P:regulation of vascular permeability"/>
    <property type="evidence" value="ECO:0007669"/>
    <property type="project" value="TreeGrafter"/>
</dbReference>
<keyword evidence="2" id="KW-0812">Transmembrane</keyword>
<protein>
    <recommendedName>
        <fullName evidence="5">Plasmalemma vesicle-associated protein</fullName>
    </recommendedName>
</protein>
<evidence type="ECO:0000256" key="1">
    <source>
        <dbReference type="SAM" id="MobiDB-lite"/>
    </source>
</evidence>
<evidence type="ECO:0008006" key="5">
    <source>
        <dbReference type="Google" id="ProtNLM"/>
    </source>
</evidence>
<gene>
    <name evidence="3" type="ORF">D5F01_LYC10696</name>
</gene>
<dbReference type="AlphaFoldDB" id="A0A6G0IIL8"/>
<proteinExistence type="predicted"/>